<feature type="region of interest" description="Disordered" evidence="1">
    <location>
        <begin position="145"/>
        <end position="164"/>
    </location>
</feature>
<dbReference type="EMBL" id="CAGS01000393">
    <property type="protein sequence ID" value="CCF85137.1"/>
    <property type="molecule type" value="Genomic_DNA"/>
</dbReference>
<keyword evidence="2" id="KW-0472">Membrane</keyword>
<dbReference type="OrthoDB" id="10013866at2"/>
<accession>I4EKC5</accession>
<keyword evidence="2" id="KW-1133">Transmembrane helix</keyword>
<feature type="region of interest" description="Disordered" evidence="1">
    <location>
        <begin position="66"/>
        <end position="107"/>
    </location>
</feature>
<evidence type="ECO:0000313" key="3">
    <source>
        <dbReference type="EMBL" id="CCF85137.1"/>
    </source>
</evidence>
<name>I4EKC5_9BACT</name>
<feature type="transmembrane region" description="Helical" evidence="2">
    <location>
        <begin position="117"/>
        <end position="137"/>
    </location>
</feature>
<keyword evidence="4" id="KW-1185">Reference proteome</keyword>
<dbReference type="Proteomes" id="UP000004221">
    <property type="component" value="Unassembled WGS sequence"/>
</dbReference>
<evidence type="ECO:0000256" key="2">
    <source>
        <dbReference type="SAM" id="Phobius"/>
    </source>
</evidence>
<reference evidence="3 4" key="1">
    <citation type="journal article" date="2012" name="ISME J.">
        <title>Nitrification expanded: discovery, physiology and genomics of a nitrite-oxidizing bacterium from the phylum Chloroflexi.</title>
        <authorList>
            <person name="Sorokin D.Y."/>
            <person name="Lucker S."/>
            <person name="Vejmelkova D."/>
            <person name="Kostrikina N.A."/>
            <person name="Kleerebezem R."/>
            <person name="Rijpstra W.I."/>
            <person name="Damste J.S."/>
            <person name="Le Paslier D."/>
            <person name="Muyzer G."/>
            <person name="Wagner M."/>
            <person name="van Loosdrecht M.C."/>
            <person name="Daims H."/>
        </authorList>
    </citation>
    <scope>NUCLEOTIDE SEQUENCE [LARGE SCALE GENOMIC DNA]</scope>
    <source>
        <strain evidence="4">none</strain>
    </source>
</reference>
<organism evidence="3 4">
    <name type="scientific">Nitrolancea hollandica Lb</name>
    <dbReference type="NCBI Taxonomy" id="1129897"/>
    <lineage>
        <taxon>Bacteria</taxon>
        <taxon>Pseudomonadati</taxon>
        <taxon>Thermomicrobiota</taxon>
        <taxon>Thermomicrobia</taxon>
        <taxon>Sphaerobacterales</taxon>
        <taxon>Sphaerobacterineae</taxon>
        <taxon>Sphaerobacteraceae</taxon>
        <taxon>Nitrolancea</taxon>
    </lineage>
</organism>
<proteinExistence type="predicted"/>
<evidence type="ECO:0008006" key="5">
    <source>
        <dbReference type="Google" id="ProtNLM"/>
    </source>
</evidence>
<feature type="compositionally biased region" description="Polar residues" evidence="1">
    <location>
        <begin position="66"/>
        <end position="79"/>
    </location>
</feature>
<keyword evidence="2" id="KW-0812">Transmembrane</keyword>
<protein>
    <recommendedName>
        <fullName evidence="5">PepSY domain-containing protein</fullName>
    </recommendedName>
</protein>
<evidence type="ECO:0000313" key="4">
    <source>
        <dbReference type="Proteomes" id="UP000004221"/>
    </source>
</evidence>
<dbReference type="AlphaFoldDB" id="I4EKC5"/>
<feature type="compositionally biased region" description="Basic and acidic residues" evidence="1">
    <location>
        <begin position="91"/>
        <end position="107"/>
    </location>
</feature>
<evidence type="ECO:0000256" key="1">
    <source>
        <dbReference type="SAM" id="MobiDB-lite"/>
    </source>
</evidence>
<comment type="caution">
    <text evidence="3">The sequence shown here is derived from an EMBL/GenBank/DDBJ whole genome shotgun (WGS) entry which is preliminary data.</text>
</comment>
<dbReference type="RefSeq" id="WP_008479822.1">
    <property type="nucleotide sequence ID" value="NZ_CAGS01000393.1"/>
</dbReference>
<gene>
    <name evidence="3" type="ORF">NITHO_4520003</name>
</gene>
<sequence length="425" mass="47031">MKNQEEYLDRFIDALNAEENPVLTEIDDAELESLLETTVTVRHLREPEWPDSDFPKVLSARLAHELSTQRTTHTSSLKTPNAIPTDGRGQTTDRRRILEQHDRPNGRDTRRWLRQGLELVAGIVFLAILTGIMVTMLESQKGVPESGQTRLEPAGEVTTPPVTPVVTAPGRPVTLEEAKNQVRAFLEAPDAILTGEASPSYNIIGGQPVRVGTYYIIKRQMDGVRDPDQFTVDGDSGEIIAAHLPSATSDNMPKQPVSEAQANLIVTKFAQTRFYQFAHLTVHDEDHLGGRVGTKGQDRVYQVRWQLRSPESGAWLPTFVWVGVDLETGKVTSYIARRTDYRGPTAPKVNREQAIQIALTEAHKDPDLAGAKVGEVRLEADTVEGKDHVTWFISLDNVPEHALVRHFSVDAITGEIVNPLGSPVG</sequence>